<dbReference type="InterPro" id="IPR050425">
    <property type="entry name" value="NAD(P)_dehydrat-like"/>
</dbReference>
<accession>A0A4D6KV10</accession>
<dbReference type="FunFam" id="3.40.50.720:FF:000645">
    <property type="entry name" value="Anthocyanidin reductase ((2S)-flavan-3-ol-forming)"/>
    <property type="match status" value="2"/>
</dbReference>
<reference evidence="4 5" key="1">
    <citation type="submission" date="2019-04" db="EMBL/GenBank/DDBJ databases">
        <title>An improved genome assembly and genetic linkage map for asparagus bean, Vigna unguiculata ssp. sesquipedialis.</title>
        <authorList>
            <person name="Xia Q."/>
            <person name="Zhang R."/>
            <person name="Dong Y."/>
        </authorList>
    </citation>
    <scope>NUCLEOTIDE SEQUENCE [LARGE SCALE GENOMIC DNA]</scope>
    <source>
        <tissue evidence="4">Leaf</tissue>
    </source>
</reference>
<name>A0A4D6KV10_VIGUN</name>
<dbReference type="Pfam" id="PF01370">
    <property type="entry name" value="Epimerase"/>
    <property type="match status" value="2"/>
</dbReference>
<evidence type="ECO:0000259" key="3">
    <source>
        <dbReference type="Pfam" id="PF01370"/>
    </source>
</evidence>
<evidence type="ECO:0000313" key="4">
    <source>
        <dbReference type="EMBL" id="QCD77544.1"/>
    </source>
</evidence>
<dbReference type="AlphaFoldDB" id="A0A4D6KV10"/>
<dbReference type="EMBL" id="CP039345">
    <property type="protein sequence ID" value="QCD77544.1"/>
    <property type="molecule type" value="Genomic_DNA"/>
</dbReference>
<proteinExistence type="predicted"/>
<feature type="domain" description="NAD-dependent epimerase/dehydratase" evidence="3">
    <location>
        <begin position="7"/>
        <end position="259"/>
    </location>
</feature>
<dbReference type="PANTHER" id="PTHR10366:SF696">
    <property type="entry name" value="OS07G0601900 PROTEIN"/>
    <property type="match status" value="1"/>
</dbReference>
<gene>
    <name evidence="4" type="ORF">DEO72_LG1g1169</name>
</gene>
<dbReference type="CDD" id="cd08958">
    <property type="entry name" value="FR_SDR_e"/>
    <property type="match status" value="2"/>
</dbReference>
<evidence type="ECO:0000256" key="1">
    <source>
        <dbReference type="ARBA" id="ARBA00022857"/>
    </source>
</evidence>
<evidence type="ECO:0000313" key="5">
    <source>
        <dbReference type="Proteomes" id="UP000501690"/>
    </source>
</evidence>
<dbReference type="GO" id="GO:0016616">
    <property type="term" value="F:oxidoreductase activity, acting on the CH-OH group of donors, NAD or NADP as acceptor"/>
    <property type="evidence" value="ECO:0007669"/>
    <property type="project" value="TreeGrafter"/>
</dbReference>
<keyword evidence="2" id="KW-0560">Oxidoreductase</keyword>
<sequence length="695" mass="76859">MGEGSKVCVTGGSGYIGSWLINKLLAKGYTVHATLRDLKNESKVGLLKSLPHAEGKLVLFEADIYNPTQFDPAIQGCEYVFHVATPLAHEPGSSQYKDTTEAAVAGTKSIAMSCVRSGTVKRLIYTASVVSAAPLKEDGRDFKDVMDETCWTPLHDSLYLHDPFYKDYIFSKTTSEKHVLSYGNDENGGGLEVVTLPCGLVGGDTLLSTPSTRTVCIAQIVQNERAYKSLKFLEGLLGKIPLVHIDDVCDAHIFCMETPSITGRFLCASSYISLQEMANHYALYYPEFTVKQENEDGERKDIKWSSTKLCEKGFVYKYDAKMILDDCIKCARRMGELYCNCLWCIPICVKIRKMGEGSKVCVTGGSGYIGSWLINKLLAKGYTVHATLRDLKNESKVGLLKSLPHAEGKLVLFEADIYNPTQFDPAIQGCEYVFHVATPLAHEPGSSQYKDTTEAAVAGTKSIAMSCVRSGTVKRLIYTASVVAASPLKEDGSDFKDVMDETCWTPLHDSLEYLFLDVPLYKDYTYSKTLSEKHLLSYGNDENGGGKLEVVTLACGLVGGDCLVSSALSSRLICIAQIVQNEMTYKTLKFLEGLLGKIPLAHIDDVCEAHIFCMESTSVSGRFLCASSYISLQEMANHYARYHPEFNVKQEDEDGQKKDIKWSSTKLCDKGFVYKYDAKMILDDCIKCARRMGEL</sequence>
<keyword evidence="1" id="KW-0521">NADP</keyword>
<feature type="domain" description="NAD-dependent epimerase/dehydratase" evidence="3">
    <location>
        <begin position="360"/>
        <end position="616"/>
    </location>
</feature>
<organism evidence="4 5">
    <name type="scientific">Vigna unguiculata</name>
    <name type="common">Cowpea</name>
    <dbReference type="NCBI Taxonomy" id="3917"/>
    <lineage>
        <taxon>Eukaryota</taxon>
        <taxon>Viridiplantae</taxon>
        <taxon>Streptophyta</taxon>
        <taxon>Embryophyta</taxon>
        <taxon>Tracheophyta</taxon>
        <taxon>Spermatophyta</taxon>
        <taxon>Magnoliopsida</taxon>
        <taxon>eudicotyledons</taxon>
        <taxon>Gunneridae</taxon>
        <taxon>Pentapetalae</taxon>
        <taxon>rosids</taxon>
        <taxon>fabids</taxon>
        <taxon>Fabales</taxon>
        <taxon>Fabaceae</taxon>
        <taxon>Papilionoideae</taxon>
        <taxon>50 kb inversion clade</taxon>
        <taxon>NPAAA clade</taxon>
        <taxon>indigoferoid/millettioid clade</taxon>
        <taxon>Phaseoleae</taxon>
        <taxon>Vigna</taxon>
    </lineage>
</organism>
<dbReference type="InterPro" id="IPR001509">
    <property type="entry name" value="Epimerase_deHydtase"/>
</dbReference>
<protein>
    <submittedName>
        <fullName evidence="4">Anthocyanidin reductase</fullName>
    </submittedName>
</protein>
<dbReference type="Proteomes" id="UP000501690">
    <property type="component" value="Linkage Group LG1"/>
</dbReference>
<dbReference type="Gene3D" id="3.40.50.720">
    <property type="entry name" value="NAD(P)-binding Rossmann-like Domain"/>
    <property type="match status" value="2"/>
</dbReference>
<keyword evidence="5" id="KW-1185">Reference proteome</keyword>
<evidence type="ECO:0000256" key="2">
    <source>
        <dbReference type="ARBA" id="ARBA00023002"/>
    </source>
</evidence>
<dbReference type="InterPro" id="IPR036291">
    <property type="entry name" value="NAD(P)-bd_dom_sf"/>
</dbReference>
<dbReference type="PANTHER" id="PTHR10366">
    <property type="entry name" value="NAD DEPENDENT EPIMERASE/DEHYDRATASE"/>
    <property type="match status" value="1"/>
</dbReference>
<dbReference type="SUPFAM" id="SSF51735">
    <property type="entry name" value="NAD(P)-binding Rossmann-fold domains"/>
    <property type="match status" value="2"/>
</dbReference>